<gene>
    <name evidence="1" type="ORF">IAG44_08130</name>
</gene>
<dbReference type="Gene3D" id="3.30.530.20">
    <property type="match status" value="1"/>
</dbReference>
<evidence type="ECO:0000313" key="2">
    <source>
        <dbReference type="Proteomes" id="UP000516052"/>
    </source>
</evidence>
<accession>A0A7H0I9E1</accession>
<dbReference type="Proteomes" id="UP000516052">
    <property type="component" value="Chromosome"/>
</dbReference>
<evidence type="ECO:0000313" key="1">
    <source>
        <dbReference type="EMBL" id="QNP69407.1"/>
    </source>
</evidence>
<sequence length="146" mass="16199">MVTFELHRTVPLPPEEAWNRLTAWHRHGDVVPLTRVTVLTPAPTTEGTVFVARTGLGPLSFDDRMEVTLWHPPSPTTPGLCRLEKRGRVVLGRAEIEVGTGPGGRAHVVWREELAVRFLPNAFDPALRTAARSIFGRAINRLLRGV</sequence>
<dbReference type="InterPro" id="IPR023393">
    <property type="entry name" value="START-like_dom_sf"/>
</dbReference>
<dbReference type="EMBL" id="CP060828">
    <property type="protein sequence ID" value="QNP69407.1"/>
    <property type="molecule type" value="Genomic_DNA"/>
</dbReference>
<organism evidence="1 2">
    <name type="scientific">Streptomyces roseirectus</name>
    <dbReference type="NCBI Taxonomy" id="2768066"/>
    <lineage>
        <taxon>Bacteria</taxon>
        <taxon>Bacillati</taxon>
        <taxon>Actinomycetota</taxon>
        <taxon>Actinomycetes</taxon>
        <taxon>Kitasatosporales</taxon>
        <taxon>Streptomycetaceae</taxon>
        <taxon>Streptomyces</taxon>
    </lineage>
</organism>
<dbReference type="AlphaFoldDB" id="A0A7H0I9E1"/>
<proteinExistence type="predicted"/>
<dbReference type="RefSeq" id="WP_187746446.1">
    <property type="nucleotide sequence ID" value="NZ_CP060828.1"/>
</dbReference>
<name>A0A7H0I9E1_9ACTN</name>
<dbReference type="SUPFAM" id="SSF55961">
    <property type="entry name" value="Bet v1-like"/>
    <property type="match status" value="1"/>
</dbReference>
<protein>
    <submittedName>
        <fullName evidence="1">SRPBCC family protein</fullName>
    </submittedName>
</protein>
<keyword evidence="2" id="KW-1185">Reference proteome</keyword>
<dbReference type="KEGG" id="sroi:IAG44_08130"/>
<reference evidence="1 2" key="1">
    <citation type="submission" date="2020-08" db="EMBL/GenBank/DDBJ databases">
        <title>A novel species.</title>
        <authorList>
            <person name="Gao J."/>
        </authorList>
    </citation>
    <scope>NUCLEOTIDE SEQUENCE [LARGE SCALE GENOMIC DNA]</scope>
    <source>
        <strain evidence="1 2">CRXT-G-22</strain>
    </source>
</reference>